<sequence>MKFCRYCNEMIPWCRQLCSPCVFASRMWSNLLGRCRGHRECYRGVEVRMSKPEFMAWVRPELMRFWHEHRGESASIDRTGLHYEIGSIRVVSKRVNSGKTSKSRIRSFREFVEIWFWIKRSYKKDIEIARLFGLSPQTVGRIRAGKTYREYIEKINRGEHRPKMIRLDAKHAQTAQNQEFSGAS</sequence>
<dbReference type="AlphaFoldDB" id="A0A517Y6H8"/>
<accession>A0A517Y6H8</accession>
<keyword evidence="2" id="KW-1185">Reference proteome</keyword>
<evidence type="ECO:0000313" key="1">
    <source>
        <dbReference type="EMBL" id="QDU25816.1"/>
    </source>
</evidence>
<dbReference type="Proteomes" id="UP000315017">
    <property type="component" value="Chromosome"/>
</dbReference>
<dbReference type="KEGG" id="aagg:ETAA8_08880"/>
<dbReference type="EMBL" id="CP036274">
    <property type="protein sequence ID" value="QDU25816.1"/>
    <property type="molecule type" value="Genomic_DNA"/>
</dbReference>
<gene>
    <name evidence="1" type="ORF">ETAA8_08880</name>
</gene>
<organism evidence="1 2">
    <name type="scientific">Anatilimnocola aggregata</name>
    <dbReference type="NCBI Taxonomy" id="2528021"/>
    <lineage>
        <taxon>Bacteria</taxon>
        <taxon>Pseudomonadati</taxon>
        <taxon>Planctomycetota</taxon>
        <taxon>Planctomycetia</taxon>
        <taxon>Pirellulales</taxon>
        <taxon>Pirellulaceae</taxon>
        <taxon>Anatilimnocola</taxon>
    </lineage>
</organism>
<evidence type="ECO:0000313" key="2">
    <source>
        <dbReference type="Proteomes" id="UP000315017"/>
    </source>
</evidence>
<protein>
    <submittedName>
        <fullName evidence="1">Uncharacterized protein</fullName>
    </submittedName>
</protein>
<reference evidence="1 2" key="1">
    <citation type="submission" date="2019-02" db="EMBL/GenBank/DDBJ databases">
        <title>Deep-cultivation of Planctomycetes and their phenomic and genomic characterization uncovers novel biology.</title>
        <authorList>
            <person name="Wiegand S."/>
            <person name="Jogler M."/>
            <person name="Boedeker C."/>
            <person name="Pinto D."/>
            <person name="Vollmers J."/>
            <person name="Rivas-Marin E."/>
            <person name="Kohn T."/>
            <person name="Peeters S.H."/>
            <person name="Heuer A."/>
            <person name="Rast P."/>
            <person name="Oberbeckmann S."/>
            <person name="Bunk B."/>
            <person name="Jeske O."/>
            <person name="Meyerdierks A."/>
            <person name="Storesund J.E."/>
            <person name="Kallscheuer N."/>
            <person name="Luecker S."/>
            <person name="Lage O.M."/>
            <person name="Pohl T."/>
            <person name="Merkel B.J."/>
            <person name="Hornburger P."/>
            <person name="Mueller R.-W."/>
            <person name="Bruemmer F."/>
            <person name="Labrenz M."/>
            <person name="Spormann A.M."/>
            <person name="Op den Camp H."/>
            <person name="Overmann J."/>
            <person name="Amann R."/>
            <person name="Jetten M.S.M."/>
            <person name="Mascher T."/>
            <person name="Medema M.H."/>
            <person name="Devos D.P."/>
            <person name="Kaster A.-K."/>
            <person name="Ovreas L."/>
            <person name="Rohde M."/>
            <person name="Galperin M.Y."/>
            <person name="Jogler C."/>
        </authorList>
    </citation>
    <scope>NUCLEOTIDE SEQUENCE [LARGE SCALE GENOMIC DNA]</scope>
    <source>
        <strain evidence="1 2">ETA_A8</strain>
    </source>
</reference>
<name>A0A517Y6H8_9BACT</name>
<proteinExistence type="predicted"/>